<dbReference type="EMBL" id="JAKKPZ010001084">
    <property type="protein sequence ID" value="KAI1690802.1"/>
    <property type="molecule type" value="Genomic_DNA"/>
</dbReference>
<name>A0AAD4QQZ4_9BILA</name>
<protein>
    <submittedName>
        <fullName evidence="1">Uncharacterized protein</fullName>
    </submittedName>
</protein>
<gene>
    <name evidence="1" type="ORF">DdX_22292</name>
</gene>
<comment type="caution">
    <text evidence="1">The sequence shown here is derived from an EMBL/GenBank/DDBJ whole genome shotgun (WGS) entry which is preliminary data.</text>
</comment>
<sequence>MFNEVLSSEKYNELIVRNGYSKQIPHEVQISGKESSENDRDNYVFIADACPNPNNCQDIAKTVFYARAELKDETWPLFQHFFRLLMDPFIYIRYLSLTPKKDVFTLLTGAMNPDRGRLQCKQLIIHFNDDTQKFIVWIKDHVRCDELKLFFFGGLNCDEELLGLFLTGAPCTSAIYIRNYDLSKVIVDLVQKRNLSEFIAEEELIEEGNDTRQIIEFINNDIEKKLTLNVGNPSIFTLGSSFSIKITNL</sequence>
<dbReference type="Proteomes" id="UP001201812">
    <property type="component" value="Unassembled WGS sequence"/>
</dbReference>
<proteinExistence type="predicted"/>
<dbReference type="AlphaFoldDB" id="A0AAD4QQZ4"/>
<organism evidence="1 2">
    <name type="scientific">Ditylenchus destructor</name>
    <dbReference type="NCBI Taxonomy" id="166010"/>
    <lineage>
        <taxon>Eukaryota</taxon>
        <taxon>Metazoa</taxon>
        <taxon>Ecdysozoa</taxon>
        <taxon>Nematoda</taxon>
        <taxon>Chromadorea</taxon>
        <taxon>Rhabditida</taxon>
        <taxon>Tylenchina</taxon>
        <taxon>Tylenchomorpha</taxon>
        <taxon>Sphaerularioidea</taxon>
        <taxon>Anguinidae</taxon>
        <taxon>Anguininae</taxon>
        <taxon>Ditylenchus</taxon>
    </lineage>
</organism>
<evidence type="ECO:0000313" key="1">
    <source>
        <dbReference type="EMBL" id="KAI1690802.1"/>
    </source>
</evidence>
<evidence type="ECO:0000313" key="2">
    <source>
        <dbReference type="Proteomes" id="UP001201812"/>
    </source>
</evidence>
<accession>A0AAD4QQZ4</accession>
<reference evidence="1" key="1">
    <citation type="submission" date="2022-01" db="EMBL/GenBank/DDBJ databases">
        <title>Genome Sequence Resource for Two Populations of Ditylenchus destructor, the Migratory Endoparasitic Phytonematode.</title>
        <authorList>
            <person name="Zhang H."/>
            <person name="Lin R."/>
            <person name="Xie B."/>
        </authorList>
    </citation>
    <scope>NUCLEOTIDE SEQUENCE</scope>
    <source>
        <strain evidence="1">BazhouSP</strain>
    </source>
</reference>
<keyword evidence="2" id="KW-1185">Reference proteome</keyword>